<evidence type="ECO:0000256" key="1">
    <source>
        <dbReference type="ARBA" id="ARBA00022884"/>
    </source>
</evidence>
<evidence type="ECO:0000313" key="5">
    <source>
        <dbReference type="Proteomes" id="UP000198749"/>
    </source>
</evidence>
<dbReference type="GO" id="GO:0003723">
    <property type="term" value="F:RNA binding"/>
    <property type="evidence" value="ECO:0007669"/>
    <property type="project" value="UniProtKB-UniRule"/>
</dbReference>
<dbReference type="InterPro" id="IPR035920">
    <property type="entry name" value="YhbY-like_sf"/>
</dbReference>
<dbReference type="AlphaFoldDB" id="A0A1H9LDS5"/>
<evidence type="ECO:0000313" key="4">
    <source>
        <dbReference type="EMBL" id="SER09554.1"/>
    </source>
</evidence>
<dbReference type="Gene3D" id="3.30.110.60">
    <property type="entry name" value="YhbY-like"/>
    <property type="match status" value="1"/>
</dbReference>
<evidence type="ECO:0000256" key="2">
    <source>
        <dbReference type="PROSITE-ProRule" id="PRU00626"/>
    </source>
</evidence>
<accession>A0A1H9LDS5</accession>
<dbReference type="RefSeq" id="WP_091361527.1">
    <property type="nucleotide sequence ID" value="NZ_AP025284.1"/>
</dbReference>
<sequence length="100" mass="11055">MSLTPTQKKQFRTIGHSLNPIITVAGNGLSENILLEADRALEDHELIKVKFAVGDREAKKLLISEMAQIVEATIVQEIGNVALLYRAAKHPDPKLSNLLR</sequence>
<dbReference type="PROSITE" id="PS51295">
    <property type="entry name" value="CRM"/>
    <property type="match status" value="1"/>
</dbReference>
<dbReference type="PANTHER" id="PTHR40065:SF3">
    <property type="entry name" value="RNA-BINDING PROTEIN YHBY"/>
    <property type="match status" value="1"/>
</dbReference>
<dbReference type="EMBL" id="FOGB01000017">
    <property type="protein sequence ID" value="SER09554.1"/>
    <property type="molecule type" value="Genomic_DNA"/>
</dbReference>
<name>A0A1H9LDS5_9GAMM</name>
<protein>
    <submittedName>
        <fullName evidence="4">RNA-binding protein</fullName>
    </submittedName>
</protein>
<keyword evidence="5" id="KW-1185">Reference proteome</keyword>
<dbReference type="OrthoDB" id="9797519at2"/>
<feature type="domain" description="CRM" evidence="3">
    <location>
        <begin position="1"/>
        <end position="97"/>
    </location>
</feature>
<dbReference type="Proteomes" id="UP000198749">
    <property type="component" value="Unassembled WGS sequence"/>
</dbReference>
<dbReference type="InterPro" id="IPR001890">
    <property type="entry name" value="RNA-binding_CRM"/>
</dbReference>
<dbReference type="Pfam" id="PF01985">
    <property type="entry name" value="CRS1_YhbY"/>
    <property type="match status" value="1"/>
</dbReference>
<organism evidence="4 5">
    <name type="scientific">Amphritea atlantica</name>
    <dbReference type="NCBI Taxonomy" id="355243"/>
    <lineage>
        <taxon>Bacteria</taxon>
        <taxon>Pseudomonadati</taxon>
        <taxon>Pseudomonadota</taxon>
        <taxon>Gammaproteobacteria</taxon>
        <taxon>Oceanospirillales</taxon>
        <taxon>Oceanospirillaceae</taxon>
        <taxon>Amphritea</taxon>
    </lineage>
</organism>
<dbReference type="STRING" id="355243.SAMN03080615_03891"/>
<evidence type="ECO:0000259" key="3">
    <source>
        <dbReference type="PROSITE" id="PS51295"/>
    </source>
</evidence>
<reference evidence="5" key="1">
    <citation type="submission" date="2016-10" db="EMBL/GenBank/DDBJ databases">
        <authorList>
            <person name="Varghese N."/>
            <person name="Submissions S."/>
        </authorList>
    </citation>
    <scope>NUCLEOTIDE SEQUENCE [LARGE SCALE GENOMIC DNA]</scope>
    <source>
        <strain evidence="5">DSM 18887</strain>
    </source>
</reference>
<dbReference type="SUPFAM" id="SSF75471">
    <property type="entry name" value="YhbY-like"/>
    <property type="match status" value="1"/>
</dbReference>
<dbReference type="InterPro" id="IPR051925">
    <property type="entry name" value="RNA-binding_domain"/>
</dbReference>
<keyword evidence="1 2" id="KW-0694">RNA-binding</keyword>
<proteinExistence type="predicted"/>
<dbReference type="PANTHER" id="PTHR40065">
    <property type="entry name" value="RNA-BINDING PROTEIN YHBY"/>
    <property type="match status" value="1"/>
</dbReference>
<gene>
    <name evidence="4" type="ORF">SAMN03080615_03891</name>
</gene>
<dbReference type="SMART" id="SM01103">
    <property type="entry name" value="CRS1_YhbY"/>
    <property type="match status" value="1"/>
</dbReference>